<dbReference type="EMBL" id="KV407455">
    <property type="protein sequence ID" value="KZF25626.1"/>
    <property type="molecule type" value="Genomic_DNA"/>
</dbReference>
<evidence type="ECO:0000256" key="1">
    <source>
        <dbReference type="ARBA" id="ARBA00004651"/>
    </source>
</evidence>
<dbReference type="RefSeq" id="XP_018191181.1">
    <property type="nucleotide sequence ID" value="XM_018336871.1"/>
</dbReference>
<keyword evidence="8 13" id="KW-0175">Coiled coil</keyword>
<feature type="coiled-coil region" evidence="13">
    <location>
        <begin position="189"/>
        <end position="230"/>
    </location>
</feature>
<evidence type="ECO:0000256" key="6">
    <source>
        <dbReference type="ARBA" id="ARBA00022882"/>
    </source>
</evidence>
<keyword evidence="3" id="KW-0813">Transport</keyword>
<name>A0A165J1V2_XYLHT</name>
<accession>A0A165J1V2</accession>
<dbReference type="Proteomes" id="UP000076632">
    <property type="component" value="Unassembled WGS sequence"/>
</dbReference>
<dbReference type="GO" id="GO:0005886">
    <property type="term" value="C:plasma membrane"/>
    <property type="evidence" value="ECO:0007669"/>
    <property type="project" value="UniProtKB-SubCell"/>
</dbReference>
<sequence length="232" mass="26188">MSNDYTQPLLREDQRALAHAAHDRIHRFLHVGGSSSSNNDNDGGGEEDATIYSKLHRGRRHLQRFLTSKTGHYSVLLLVVLDVSCIMADFVINLFMCERKHPGHGWAIALEALGITSLVFSCLFMLELMASVCAFGFGYFNSWFHCFDATVIVAGFVIDVLLRGVVEEVASLVIVLRLWRVFKIMEELSVGAQEQMEELVERLEKLEQENRELRKEINAMKSDAARGSNDRG</sequence>
<evidence type="ECO:0000256" key="4">
    <source>
        <dbReference type="ARBA" id="ARBA00022475"/>
    </source>
</evidence>
<evidence type="ECO:0000256" key="5">
    <source>
        <dbReference type="ARBA" id="ARBA00022692"/>
    </source>
</evidence>
<dbReference type="InterPro" id="IPR031846">
    <property type="entry name" value="Hvcn1"/>
</dbReference>
<organism evidence="16 17">
    <name type="scientific">Xylona heveae (strain CBS 132557 / TC161)</name>
    <dbReference type="NCBI Taxonomy" id="1328760"/>
    <lineage>
        <taxon>Eukaryota</taxon>
        <taxon>Fungi</taxon>
        <taxon>Dikarya</taxon>
        <taxon>Ascomycota</taxon>
        <taxon>Pezizomycotina</taxon>
        <taxon>Xylonomycetes</taxon>
        <taxon>Xylonales</taxon>
        <taxon>Xylonaceae</taxon>
        <taxon>Xylona</taxon>
    </lineage>
</organism>
<evidence type="ECO:0000259" key="15">
    <source>
        <dbReference type="Pfam" id="PF00520"/>
    </source>
</evidence>
<gene>
    <name evidence="16" type="ORF">L228DRAFT_80173</name>
</gene>
<dbReference type="GO" id="GO:0030171">
    <property type="term" value="F:voltage-gated proton channel activity"/>
    <property type="evidence" value="ECO:0007669"/>
    <property type="project" value="InterPro"/>
</dbReference>
<evidence type="ECO:0000256" key="13">
    <source>
        <dbReference type="SAM" id="Coils"/>
    </source>
</evidence>
<evidence type="ECO:0000256" key="8">
    <source>
        <dbReference type="ARBA" id="ARBA00023054"/>
    </source>
</evidence>
<keyword evidence="4" id="KW-1003">Cell membrane</keyword>
<dbReference type="PANTHER" id="PTHR46480:SF1">
    <property type="entry name" value="VOLTAGE-GATED HYDROGEN CHANNEL 1"/>
    <property type="match status" value="1"/>
</dbReference>
<evidence type="ECO:0000256" key="7">
    <source>
        <dbReference type="ARBA" id="ARBA00022989"/>
    </source>
</evidence>
<evidence type="ECO:0000256" key="9">
    <source>
        <dbReference type="ARBA" id="ARBA00023065"/>
    </source>
</evidence>
<feature type="transmembrane region" description="Helical" evidence="14">
    <location>
        <begin position="73"/>
        <end position="96"/>
    </location>
</feature>
<evidence type="ECO:0000256" key="11">
    <source>
        <dbReference type="ARBA" id="ARBA00023303"/>
    </source>
</evidence>
<evidence type="ECO:0000256" key="12">
    <source>
        <dbReference type="ARBA" id="ARBA00031989"/>
    </source>
</evidence>
<evidence type="ECO:0000256" key="2">
    <source>
        <dbReference type="ARBA" id="ARBA00015897"/>
    </source>
</evidence>
<dbReference type="AlphaFoldDB" id="A0A165J1V2"/>
<keyword evidence="11" id="KW-0407">Ion channel</keyword>
<keyword evidence="7 14" id="KW-1133">Transmembrane helix</keyword>
<dbReference type="OMA" id="WEDEELH"/>
<dbReference type="STRING" id="1328760.A0A165J1V2"/>
<evidence type="ECO:0000256" key="14">
    <source>
        <dbReference type="SAM" id="Phobius"/>
    </source>
</evidence>
<evidence type="ECO:0000313" key="16">
    <source>
        <dbReference type="EMBL" id="KZF25626.1"/>
    </source>
</evidence>
<comment type="subcellular location">
    <subcellularLocation>
        <location evidence="1">Cell membrane</location>
        <topology evidence="1">Multi-pass membrane protein</topology>
    </subcellularLocation>
</comment>
<keyword evidence="9" id="KW-0406">Ion transport</keyword>
<dbReference type="GO" id="GO:0034702">
    <property type="term" value="C:monoatomic ion channel complex"/>
    <property type="evidence" value="ECO:0007669"/>
    <property type="project" value="UniProtKB-KW"/>
</dbReference>
<dbReference type="InParanoid" id="A0A165J1V2"/>
<evidence type="ECO:0000313" key="17">
    <source>
        <dbReference type="Proteomes" id="UP000076632"/>
    </source>
</evidence>
<dbReference type="OrthoDB" id="427456at2759"/>
<keyword evidence="10 14" id="KW-0472">Membrane</keyword>
<dbReference type="InterPro" id="IPR027359">
    <property type="entry name" value="Volt_channel_dom_sf"/>
</dbReference>
<dbReference type="GeneID" id="28902008"/>
<keyword evidence="6" id="KW-0851">Voltage-gated channel</keyword>
<dbReference type="Pfam" id="PF00520">
    <property type="entry name" value="Ion_trans"/>
    <property type="match status" value="1"/>
</dbReference>
<protein>
    <recommendedName>
        <fullName evidence="2">Voltage-gated hydrogen channel 1</fullName>
    </recommendedName>
    <alternativeName>
        <fullName evidence="12">Hydrogen voltage-gated channel 1</fullName>
    </alternativeName>
</protein>
<reference evidence="16 17" key="1">
    <citation type="journal article" date="2016" name="Fungal Biol.">
        <title>The genome of Xylona heveae provides a window into fungal endophytism.</title>
        <authorList>
            <person name="Gazis R."/>
            <person name="Kuo A."/>
            <person name="Riley R."/>
            <person name="LaButti K."/>
            <person name="Lipzen A."/>
            <person name="Lin J."/>
            <person name="Amirebrahimi M."/>
            <person name="Hesse C.N."/>
            <person name="Spatafora J.W."/>
            <person name="Henrissat B."/>
            <person name="Hainaut M."/>
            <person name="Grigoriev I.V."/>
            <person name="Hibbett D.S."/>
        </authorList>
    </citation>
    <scope>NUCLEOTIDE SEQUENCE [LARGE SCALE GENOMIC DNA]</scope>
    <source>
        <strain evidence="16 17">TC161</strain>
    </source>
</reference>
<keyword evidence="17" id="KW-1185">Reference proteome</keyword>
<evidence type="ECO:0000256" key="10">
    <source>
        <dbReference type="ARBA" id="ARBA00023136"/>
    </source>
</evidence>
<feature type="transmembrane region" description="Helical" evidence="14">
    <location>
        <begin position="108"/>
        <end position="140"/>
    </location>
</feature>
<dbReference type="PANTHER" id="PTHR46480">
    <property type="entry name" value="F20B24.22"/>
    <property type="match status" value="1"/>
</dbReference>
<feature type="domain" description="Ion transport" evidence="15">
    <location>
        <begin position="74"/>
        <end position="186"/>
    </location>
</feature>
<evidence type="ECO:0000256" key="3">
    <source>
        <dbReference type="ARBA" id="ARBA00022448"/>
    </source>
</evidence>
<proteinExistence type="predicted"/>
<dbReference type="InterPro" id="IPR005821">
    <property type="entry name" value="Ion_trans_dom"/>
</dbReference>
<dbReference type="Gene3D" id="1.20.120.350">
    <property type="entry name" value="Voltage-gated potassium channels. Chain C"/>
    <property type="match status" value="1"/>
</dbReference>
<keyword evidence="5 14" id="KW-0812">Transmembrane</keyword>